<organism evidence="1 2">
    <name type="scientific">Elysia crispata</name>
    <name type="common">lettuce slug</name>
    <dbReference type="NCBI Taxonomy" id="231223"/>
    <lineage>
        <taxon>Eukaryota</taxon>
        <taxon>Metazoa</taxon>
        <taxon>Spiralia</taxon>
        <taxon>Lophotrochozoa</taxon>
        <taxon>Mollusca</taxon>
        <taxon>Gastropoda</taxon>
        <taxon>Heterobranchia</taxon>
        <taxon>Euthyneura</taxon>
        <taxon>Panpulmonata</taxon>
        <taxon>Sacoglossa</taxon>
        <taxon>Placobranchoidea</taxon>
        <taxon>Plakobranchidae</taxon>
        <taxon>Elysia</taxon>
    </lineage>
</organism>
<comment type="caution">
    <text evidence="1">The sequence shown here is derived from an EMBL/GenBank/DDBJ whole genome shotgun (WGS) entry which is preliminary data.</text>
</comment>
<accession>A0AAE1DNZ0</accession>
<sequence length="97" mass="10722">MESPTSVYSKHLNEAAIHVDFEKDSIKLVFEKNRAAADRACLGLHQASMLCACLLRKVLGNEERKVLWRHGVMVRSPGTCSTPTSQMMMMCAPAGLD</sequence>
<keyword evidence="2" id="KW-1185">Reference proteome</keyword>
<name>A0AAE1DNZ0_9GAST</name>
<dbReference type="EMBL" id="JAWDGP010003058">
    <property type="protein sequence ID" value="KAK3777766.1"/>
    <property type="molecule type" value="Genomic_DNA"/>
</dbReference>
<gene>
    <name evidence="1" type="ORF">RRG08_038017</name>
</gene>
<evidence type="ECO:0000313" key="2">
    <source>
        <dbReference type="Proteomes" id="UP001283361"/>
    </source>
</evidence>
<proteinExistence type="predicted"/>
<dbReference type="AlphaFoldDB" id="A0AAE1DNZ0"/>
<reference evidence="1" key="1">
    <citation type="journal article" date="2023" name="G3 (Bethesda)">
        <title>A reference genome for the long-term kleptoplast-retaining sea slug Elysia crispata morphotype clarki.</title>
        <authorList>
            <person name="Eastman K.E."/>
            <person name="Pendleton A.L."/>
            <person name="Shaikh M.A."/>
            <person name="Suttiyut T."/>
            <person name="Ogas R."/>
            <person name="Tomko P."/>
            <person name="Gavelis G."/>
            <person name="Widhalm J.R."/>
            <person name="Wisecaver J.H."/>
        </authorList>
    </citation>
    <scope>NUCLEOTIDE SEQUENCE</scope>
    <source>
        <strain evidence="1">ECLA1</strain>
    </source>
</reference>
<evidence type="ECO:0000313" key="1">
    <source>
        <dbReference type="EMBL" id="KAK3777766.1"/>
    </source>
</evidence>
<dbReference type="Proteomes" id="UP001283361">
    <property type="component" value="Unassembled WGS sequence"/>
</dbReference>
<protein>
    <submittedName>
        <fullName evidence="1">Uncharacterized protein</fullName>
    </submittedName>
</protein>